<keyword evidence="3" id="KW-1185">Reference proteome</keyword>
<proteinExistence type="predicted"/>
<protein>
    <submittedName>
        <fullName evidence="2">Uncharacterized protein</fullName>
    </submittedName>
</protein>
<organism evidence="2 3">
    <name type="scientific">Dreissena polymorpha</name>
    <name type="common">Zebra mussel</name>
    <name type="synonym">Mytilus polymorpha</name>
    <dbReference type="NCBI Taxonomy" id="45954"/>
    <lineage>
        <taxon>Eukaryota</taxon>
        <taxon>Metazoa</taxon>
        <taxon>Spiralia</taxon>
        <taxon>Lophotrochozoa</taxon>
        <taxon>Mollusca</taxon>
        <taxon>Bivalvia</taxon>
        <taxon>Autobranchia</taxon>
        <taxon>Heteroconchia</taxon>
        <taxon>Euheterodonta</taxon>
        <taxon>Imparidentia</taxon>
        <taxon>Neoheterodontei</taxon>
        <taxon>Myida</taxon>
        <taxon>Dreissenoidea</taxon>
        <taxon>Dreissenidae</taxon>
        <taxon>Dreissena</taxon>
    </lineage>
</organism>
<dbReference type="AlphaFoldDB" id="A0A9D4IHT5"/>
<sequence length="116" mass="12665">MLIAGGWIGVFPTSSEEEREQRGSEGGSVEDGRGGPEAAMQTRTSRWWQYENYGSVPGPRYLVRLACWGNRPVTSRAPIKAELGARSGKISLKIVSTPFAELPCPFECGAPRHELS</sequence>
<feature type="region of interest" description="Disordered" evidence="1">
    <location>
        <begin position="1"/>
        <end position="41"/>
    </location>
</feature>
<evidence type="ECO:0000313" key="2">
    <source>
        <dbReference type="EMBL" id="KAH3776001.1"/>
    </source>
</evidence>
<name>A0A9D4IHT5_DREPO</name>
<comment type="caution">
    <text evidence="2">The sequence shown here is derived from an EMBL/GenBank/DDBJ whole genome shotgun (WGS) entry which is preliminary data.</text>
</comment>
<gene>
    <name evidence="2" type="ORF">DPMN_177412</name>
</gene>
<evidence type="ECO:0000313" key="3">
    <source>
        <dbReference type="Proteomes" id="UP000828390"/>
    </source>
</evidence>
<accession>A0A9D4IHT5</accession>
<evidence type="ECO:0000256" key="1">
    <source>
        <dbReference type="SAM" id="MobiDB-lite"/>
    </source>
</evidence>
<reference evidence="2" key="2">
    <citation type="submission" date="2020-11" db="EMBL/GenBank/DDBJ databases">
        <authorList>
            <person name="McCartney M.A."/>
            <person name="Auch B."/>
            <person name="Kono T."/>
            <person name="Mallez S."/>
            <person name="Becker A."/>
            <person name="Gohl D.M."/>
            <person name="Silverstein K.A.T."/>
            <person name="Koren S."/>
            <person name="Bechman K.B."/>
            <person name="Herman A."/>
            <person name="Abrahante J.E."/>
            <person name="Garbe J."/>
        </authorList>
    </citation>
    <scope>NUCLEOTIDE SEQUENCE</scope>
    <source>
        <strain evidence="2">Duluth1</strain>
        <tissue evidence="2">Whole animal</tissue>
    </source>
</reference>
<dbReference type="EMBL" id="JAIWYP010000009">
    <property type="protein sequence ID" value="KAH3776001.1"/>
    <property type="molecule type" value="Genomic_DNA"/>
</dbReference>
<reference evidence="2" key="1">
    <citation type="journal article" date="2019" name="bioRxiv">
        <title>The Genome of the Zebra Mussel, Dreissena polymorpha: A Resource for Invasive Species Research.</title>
        <authorList>
            <person name="McCartney M.A."/>
            <person name="Auch B."/>
            <person name="Kono T."/>
            <person name="Mallez S."/>
            <person name="Zhang Y."/>
            <person name="Obille A."/>
            <person name="Becker A."/>
            <person name="Abrahante J.E."/>
            <person name="Garbe J."/>
            <person name="Badalamenti J.P."/>
            <person name="Herman A."/>
            <person name="Mangelson H."/>
            <person name="Liachko I."/>
            <person name="Sullivan S."/>
            <person name="Sone E.D."/>
            <person name="Koren S."/>
            <person name="Silverstein K.A.T."/>
            <person name="Beckman K.B."/>
            <person name="Gohl D.M."/>
        </authorList>
    </citation>
    <scope>NUCLEOTIDE SEQUENCE</scope>
    <source>
        <strain evidence="2">Duluth1</strain>
        <tissue evidence="2">Whole animal</tissue>
    </source>
</reference>
<dbReference type="Proteomes" id="UP000828390">
    <property type="component" value="Unassembled WGS sequence"/>
</dbReference>